<dbReference type="InterPro" id="IPR050955">
    <property type="entry name" value="Plant_Biomass_Hydrol_Est"/>
</dbReference>
<organism evidence="4 5">
    <name type="scientific">Zemynaea arenosa</name>
    <dbReference type="NCBI Taxonomy" id="2561931"/>
    <lineage>
        <taxon>Bacteria</taxon>
        <taxon>Pseudomonadati</taxon>
        <taxon>Pseudomonadota</taxon>
        <taxon>Betaproteobacteria</taxon>
        <taxon>Burkholderiales</taxon>
        <taxon>Oxalobacteraceae</taxon>
        <taxon>Telluria group</taxon>
        <taxon>Zemynaea</taxon>
    </lineage>
</organism>
<dbReference type="SUPFAM" id="SSF53474">
    <property type="entry name" value="alpha/beta-Hydrolases"/>
    <property type="match status" value="1"/>
</dbReference>
<evidence type="ECO:0000256" key="1">
    <source>
        <dbReference type="ARBA" id="ARBA00022729"/>
    </source>
</evidence>
<dbReference type="EMBL" id="SPVF01000200">
    <property type="protein sequence ID" value="TFW16829.1"/>
    <property type="molecule type" value="Genomic_DNA"/>
</dbReference>
<dbReference type="NCBIfam" id="TIGR01840">
    <property type="entry name" value="esterase_phb"/>
    <property type="match status" value="1"/>
</dbReference>
<dbReference type="GO" id="GO:0005576">
    <property type="term" value="C:extracellular region"/>
    <property type="evidence" value="ECO:0007669"/>
    <property type="project" value="InterPro"/>
</dbReference>
<dbReference type="PANTHER" id="PTHR43037:SF1">
    <property type="entry name" value="BLL1128 PROTEIN"/>
    <property type="match status" value="1"/>
</dbReference>
<evidence type="ECO:0000256" key="2">
    <source>
        <dbReference type="ARBA" id="ARBA00022801"/>
    </source>
</evidence>
<proteinExistence type="predicted"/>
<dbReference type="Proteomes" id="UP000298438">
    <property type="component" value="Unassembled WGS sequence"/>
</dbReference>
<dbReference type="GO" id="GO:0016787">
    <property type="term" value="F:hydrolase activity"/>
    <property type="evidence" value="ECO:0007669"/>
    <property type="project" value="UniProtKB-KW"/>
</dbReference>
<dbReference type="InterPro" id="IPR029058">
    <property type="entry name" value="AB_hydrolase_fold"/>
</dbReference>
<dbReference type="AlphaFoldDB" id="A0A4Y9S632"/>
<keyword evidence="3" id="KW-1133">Transmembrane helix</keyword>
<dbReference type="Gene3D" id="3.40.50.1820">
    <property type="entry name" value="alpha/beta hydrolase"/>
    <property type="match status" value="1"/>
</dbReference>
<evidence type="ECO:0000313" key="5">
    <source>
        <dbReference type="Proteomes" id="UP000298438"/>
    </source>
</evidence>
<evidence type="ECO:0000256" key="3">
    <source>
        <dbReference type="SAM" id="Phobius"/>
    </source>
</evidence>
<keyword evidence="3" id="KW-0472">Membrane</keyword>
<dbReference type="Pfam" id="PF10503">
    <property type="entry name" value="Esterase_PHB"/>
    <property type="match status" value="1"/>
</dbReference>
<reference evidence="4 5" key="1">
    <citation type="submission" date="2019-03" db="EMBL/GenBank/DDBJ databases">
        <title>Draft Genome Sequence of Massilia arenosa sp. nov., a Novel Massilia Species Isolated from a Sandy-loam Maize Soil.</title>
        <authorList>
            <person name="Raths R."/>
            <person name="Peta V."/>
            <person name="Bucking H."/>
        </authorList>
    </citation>
    <scope>NUCLEOTIDE SEQUENCE [LARGE SCALE GENOMIC DNA]</scope>
    <source>
        <strain evidence="4 5">MC02</strain>
    </source>
</reference>
<dbReference type="OrthoDB" id="9767239at2"/>
<keyword evidence="5" id="KW-1185">Reference proteome</keyword>
<dbReference type="PANTHER" id="PTHR43037">
    <property type="entry name" value="UNNAMED PRODUCT-RELATED"/>
    <property type="match status" value="1"/>
</dbReference>
<gene>
    <name evidence="4" type="ORF">E4L96_15595</name>
</gene>
<sequence length="354" mass="37666">MVQLRHGGARGHGVGPCEAQAGLERGAHGVSKATGKKTYYRTAADFTQRSNTAEAGDMGLMDTISKWLDRLQRQAARPGTFIDGNFAAPAGARTYKVYVPAAVQDGRGAVPLVVMLHGCTQHPEDFARGTRMNELADEHGFVVVYPAQSEQANPQRCWNWFSALDQKRDEGEPSIIAGIAREVMGRYRIDAGRVYVAGMSAGGAMAVIMGTLYPDLFAAVGVHSGLPFAAADDLPTALAAMKGSFARPRPAGTPLPVIVFHGDEDKMVHPVNAAEVIAQTAHAAMDKDSAPGEGGGRRYTRTVHRRGDAVPFAEHWLVHGLGHAWSGGDPAGSHTDAAGPSASREMLRFFSTAR</sequence>
<keyword evidence="1" id="KW-0732">Signal</keyword>
<keyword evidence="3" id="KW-0812">Transmembrane</keyword>
<comment type="caution">
    <text evidence="4">The sequence shown here is derived from an EMBL/GenBank/DDBJ whole genome shotgun (WGS) entry which is preliminary data.</text>
</comment>
<feature type="transmembrane region" description="Helical" evidence="3">
    <location>
        <begin position="194"/>
        <end position="213"/>
    </location>
</feature>
<keyword evidence="2" id="KW-0378">Hydrolase</keyword>
<accession>A0A4Y9S632</accession>
<protein>
    <submittedName>
        <fullName evidence="4">PHB depolymerase family esterase</fullName>
    </submittedName>
</protein>
<evidence type="ECO:0000313" key="4">
    <source>
        <dbReference type="EMBL" id="TFW16829.1"/>
    </source>
</evidence>
<name>A0A4Y9S632_9BURK</name>
<dbReference type="InterPro" id="IPR010126">
    <property type="entry name" value="Esterase_phb"/>
</dbReference>